<evidence type="ECO:0000313" key="10">
    <source>
        <dbReference type="EMBL" id="WNZ23598.1"/>
    </source>
</evidence>
<dbReference type="PANTHER" id="PTHR34549">
    <property type="entry name" value="PHOTOSYSTEM I REACTION CENTER SUBUNIT IV A, CHLOROPLASTIC-RELATED"/>
    <property type="match status" value="1"/>
</dbReference>
<evidence type="ECO:0000256" key="4">
    <source>
        <dbReference type="ARBA" id="ARBA00019865"/>
    </source>
</evidence>
<accession>A0AA97AQI6</accession>
<evidence type="ECO:0000256" key="6">
    <source>
        <dbReference type="ARBA" id="ARBA00022836"/>
    </source>
</evidence>
<dbReference type="GO" id="GO:0009538">
    <property type="term" value="C:photosystem I reaction center"/>
    <property type="evidence" value="ECO:0007669"/>
    <property type="project" value="InterPro"/>
</dbReference>
<dbReference type="Gene3D" id="2.30.30.50">
    <property type="match status" value="1"/>
</dbReference>
<dbReference type="HAMAP" id="MF_00613">
    <property type="entry name" value="PSI_PsaE"/>
    <property type="match status" value="1"/>
</dbReference>
<reference evidence="10" key="1">
    <citation type="submission" date="2020-05" db="EMBL/GenBank/DDBJ databases">
        <authorList>
            <person name="Zhu T."/>
            <person name="Keshari N."/>
            <person name="Lu X."/>
        </authorList>
    </citation>
    <scope>NUCLEOTIDE SEQUENCE</scope>
    <source>
        <strain evidence="10">NK1-12</strain>
    </source>
</reference>
<dbReference type="InterPro" id="IPR003375">
    <property type="entry name" value="PSI_PsaE"/>
</dbReference>
<keyword evidence="5 8" id="KW-0602">Photosynthesis</keyword>
<keyword evidence="7 8" id="KW-0472">Membrane</keyword>
<dbReference type="AlphaFoldDB" id="A0AA97AQI6"/>
<name>A0AA97AQI6_9CYAN</name>
<protein>
    <recommendedName>
        <fullName evidence="4 8">Photosystem I reaction center subunit IV</fullName>
    </recommendedName>
</protein>
<dbReference type="PANTHER" id="PTHR34549:SF2">
    <property type="entry name" value="PHOTOSYSTEM I SUBUNIT IV"/>
    <property type="match status" value="1"/>
</dbReference>
<keyword evidence="6 8" id="KW-0603">Photosystem I</keyword>
<dbReference type="EMBL" id="CP053586">
    <property type="protein sequence ID" value="WNZ23598.1"/>
    <property type="molecule type" value="Genomic_DNA"/>
</dbReference>
<organism evidence="10">
    <name type="scientific">Leptolyngbya sp. NK1-12</name>
    <dbReference type="NCBI Taxonomy" id="2547451"/>
    <lineage>
        <taxon>Bacteria</taxon>
        <taxon>Bacillati</taxon>
        <taxon>Cyanobacteriota</taxon>
        <taxon>Cyanophyceae</taxon>
        <taxon>Leptolyngbyales</taxon>
        <taxon>Leptolyngbyaceae</taxon>
        <taxon>Leptolyngbya group</taxon>
        <taxon>Leptolyngbya</taxon>
    </lineage>
</organism>
<evidence type="ECO:0000256" key="1">
    <source>
        <dbReference type="ARBA" id="ARBA00001993"/>
    </source>
</evidence>
<comment type="subcellular location">
    <subcellularLocation>
        <location evidence="8">Cellular thylakoid membrane</location>
        <topology evidence="8">Peripheral membrane protein</topology>
    </subcellularLocation>
    <subcellularLocation>
        <location evidence="2">Membrane</location>
        <topology evidence="2">Peripheral membrane protein</topology>
    </subcellularLocation>
</comment>
<evidence type="ECO:0000256" key="8">
    <source>
        <dbReference type="HAMAP-Rule" id="MF_00613"/>
    </source>
</evidence>
<gene>
    <name evidence="8" type="primary">psaE</name>
    <name evidence="10" type="ORF">HJG54_12545</name>
</gene>
<feature type="region of interest" description="Disordered" evidence="9">
    <location>
        <begin position="62"/>
        <end position="124"/>
    </location>
</feature>
<proteinExistence type="inferred from homology"/>
<sequence length="124" mass="13227">MIQRGSTVKVLRKESYWYQDTGVVASVDQSGIKYPVVVRFNKVSYSGINTNNFAMSELEEVAPPSAKAGKTTPTASGGKQTPLEPALRRTGQGASEEVRSSAPDAPGTDNPRVEGDPNQGTEAR</sequence>
<evidence type="ECO:0000256" key="2">
    <source>
        <dbReference type="ARBA" id="ARBA00004170"/>
    </source>
</evidence>
<dbReference type="Pfam" id="PF02427">
    <property type="entry name" value="PSI_PsaE"/>
    <property type="match status" value="1"/>
</dbReference>
<dbReference type="NCBIfam" id="NF002745">
    <property type="entry name" value="PRK02749.1"/>
    <property type="match status" value="1"/>
</dbReference>
<evidence type="ECO:0000256" key="5">
    <source>
        <dbReference type="ARBA" id="ARBA00022531"/>
    </source>
</evidence>
<dbReference type="GO" id="GO:0031676">
    <property type="term" value="C:plasma membrane-derived thylakoid membrane"/>
    <property type="evidence" value="ECO:0007669"/>
    <property type="project" value="UniProtKB-SubCell"/>
</dbReference>
<dbReference type="SUPFAM" id="SSF50090">
    <property type="entry name" value="Electron transport accessory proteins"/>
    <property type="match status" value="1"/>
</dbReference>
<dbReference type="InterPro" id="IPR008990">
    <property type="entry name" value="Elect_transpt_acc-like_dom_sf"/>
</dbReference>
<evidence type="ECO:0000256" key="3">
    <source>
        <dbReference type="ARBA" id="ARBA00007501"/>
    </source>
</evidence>
<evidence type="ECO:0000256" key="7">
    <source>
        <dbReference type="ARBA" id="ARBA00023136"/>
    </source>
</evidence>
<keyword evidence="8" id="KW-0793">Thylakoid</keyword>
<evidence type="ECO:0000256" key="9">
    <source>
        <dbReference type="SAM" id="MobiDB-lite"/>
    </source>
</evidence>
<dbReference type="RefSeq" id="WP_316435301.1">
    <property type="nucleotide sequence ID" value="NZ_CP053586.1"/>
</dbReference>
<comment type="similarity">
    <text evidence="3 8">Belongs to the PsaE family.</text>
</comment>
<comment type="function">
    <text evidence="1 8">Stabilizes the interaction between PsaC and the PSI core, assists the docking of the ferredoxin to PSI and interacts with ferredoxin-NADP oxidoreductase.</text>
</comment>
<dbReference type="GO" id="GO:0015979">
    <property type="term" value="P:photosynthesis"/>
    <property type="evidence" value="ECO:0007669"/>
    <property type="project" value="UniProtKB-UniRule"/>
</dbReference>